<feature type="region of interest" description="Disordered" evidence="2">
    <location>
        <begin position="82"/>
        <end position="102"/>
    </location>
</feature>
<dbReference type="AlphaFoldDB" id="A0A564YLK6"/>
<feature type="domain" description="HIT-type" evidence="3">
    <location>
        <begin position="10"/>
        <end position="43"/>
    </location>
</feature>
<dbReference type="CDD" id="cd23024">
    <property type="entry name" value="zf-HIT_ZNHIT2-3"/>
    <property type="match status" value="1"/>
</dbReference>
<evidence type="ECO:0000256" key="2">
    <source>
        <dbReference type="SAM" id="MobiDB-lite"/>
    </source>
</evidence>
<protein>
    <recommendedName>
        <fullName evidence="3">HIT-type domain-containing protein</fullName>
    </recommendedName>
</protein>
<dbReference type="SUPFAM" id="SSF144232">
    <property type="entry name" value="HIT/MYND zinc finger-like"/>
    <property type="match status" value="1"/>
</dbReference>
<dbReference type="Gene3D" id="3.30.60.190">
    <property type="match status" value="1"/>
</dbReference>
<dbReference type="InterPro" id="IPR039646">
    <property type="entry name" value="ZNHIT2"/>
</dbReference>
<evidence type="ECO:0000313" key="4">
    <source>
        <dbReference type="EMBL" id="VUZ47444.1"/>
    </source>
</evidence>
<keyword evidence="1" id="KW-0863">Zinc-finger</keyword>
<evidence type="ECO:0000259" key="3">
    <source>
        <dbReference type="PROSITE" id="PS51083"/>
    </source>
</evidence>
<gene>
    <name evidence="4" type="ORF">WMSIL1_LOCUS7040</name>
</gene>
<evidence type="ECO:0000313" key="5">
    <source>
        <dbReference type="Proteomes" id="UP000321570"/>
    </source>
</evidence>
<dbReference type="PANTHER" id="PTHR15555:SF0">
    <property type="entry name" value="ZINC FINGER HIT DOMAIN-CONTAINING PROTEIN 2"/>
    <property type="match status" value="1"/>
</dbReference>
<dbReference type="Proteomes" id="UP000321570">
    <property type="component" value="Unassembled WGS sequence"/>
</dbReference>
<dbReference type="PROSITE" id="PS51083">
    <property type="entry name" value="ZF_HIT"/>
    <property type="match status" value="1"/>
</dbReference>
<name>A0A564YLK6_HYMDI</name>
<keyword evidence="1" id="KW-0862">Zinc</keyword>
<dbReference type="GO" id="GO:0008270">
    <property type="term" value="F:zinc ion binding"/>
    <property type="evidence" value="ECO:0007669"/>
    <property type="project" value="UniProtKB-UniRule"/>
</dbReference>
<accession>A0A564YLK6</accession>
<dbReference type="InterPro" id="IPR007529">
    <property type="entry name" value="Znf_HIT"/>
</dbReference>
<dbReference type="EMBL" id="CABIJS010000244">
    <property type="protein sequence ID" value="VUZ47444.1"/>
    <property type="molecule type" value="Genomic_DNA"/>
</dbReference>
<dbReference type="Pfam" id="PF04438">
    <property type="entry name" value="zf-HIT"/>
    <property type="match status" value="1"/>
</dbReference>
<evidence type="ECO:0000256" key="1">
    <source>
        <dbReference type="PROSITE-ProRule" id="PRU00453"/>
    </source>
</evidence>
<proteinExistence type="predicted"/>
<keyword evidence="1" id="KW-0479">Metal-binding</keyword>
<keyword evidence="5" id="KW-1185">Reference proteome</keyword>
<sequence>SVAGIEVITCKICVKNRAKYTCPRCSINYCSLSCYRDRRHSKCSEKFYRDCCENAIKDLVVDDEKRQQIECMLTHEDERAEEDYAKYESEGSDEESSSEKSLEDLTERIKDIDLTADNIDVDEVWKLLSQEEKREFHRQIATGSIYSSVPVWTPWWQSASRKLINSFPDDFVEEPAPKDNGSHVDPLSKLISKTPHPSIIFSLAETLIGHAFVSRFFNGDHLKDMRTSACDLLLKLVSYLQPKETTKTSSNKTQIIRTSVPLKMIVFSDFSEVIASLQSRLAQNHLACSHKLMLLLTDDLHCMLQNFDSFVIRALNELIEVFSHVKARSIQFAAARHKIKFLRSCVGKQDEASRKWYGESVPTLLLAVETSICEQTMRIETEDKQFDPAKSERRILAGPNWRNMIRDNANQNNRLLIKEIDLPYVSNTDM</sequence>
<reference evidence="4 5" key="1">
    <citation type="submission" date="2019-07" db="EMBL/GenBank/DDBJ databases">
        <authorList>
            <person name="Jastrzebski P J."/>
            <person name="Paukszto L."/>
            <person name="Jastrzebski P J."/>
        </authorList>
    </citation>
    <scope>NUCLEOTIDE SEQUENCE [LARGE SCALE GENOMIC DNA]</scope>
    <source>
        <strain evidence="4 5">WMS-il1</strain>
    </source>
</reference>
<feature type="non-terminal residue" evidence="4">
    <location>
        <position position="1"/>
    </location>
</feature>
<organism evidence="4 5">
    <name type="scientific">Hymenolepis diminuta</name>
    <name type="common">Rat tapeworm</name>
    <dbReference type="NCBI Taxonomy" id="6216"/>
    <lineage>
        <taxon>Eukaryota</taxon>
        <taxon>Metazoa</taxon>
        <taxon>Spiralia</taxon>
        <taxon>Lophotrochozoa</taxon>
        <taxon>Platyhelminthes</taxon>
        <taxon>Cestoda</taxon>
        <taxon>Eucestoda</taxon>
        <taxon>Cyclophyllidea</taxon>
        <taxon>Hymenolepididae</taxon>
        <taxon>Hymenolepis</taxon>
    </lineage>
</organism>
<dbReference type="PANTHER" id="PTHR15555">
    <property type="entry name" value="ZINC FINGER HIT DOMAIN CONTAINING PROTEIN 2 PROTEIN FON -RELATED"/>
    <property type="match status" value="1"/>
</dbReference>